<gene>
    <name evidence="1" type="ORF">EB796_005391</name>
</gene>
<dbReference type="EMBL" id="VXIV02000750">
    <property type="protein sequence ID" value="KAF6036305.1"/>
    <property type="molecule type" value="Genomic_DNA"/>
</dbReference>
<proteinExistence type="predicted"/>
<organism evidence="1 2">
    <name type="scientific">Bugula neritina</name>
    <name type="common">Brown bryozoan</name>
    <name type="synonym">Sertularia neritina</name>
    <dbReference type="NCBI Taxonomy" id="10212"/>
    <lineage>
        <taxon>Eukaryota</taxon>
        <taxon>Metazoa</taxon>
        <taxon>Spiralia</taxon>
        <taxon>Lophotrochozoa</taxon>
        <taxon>Bryozoa</taxon>
        <taxon>Gymnolaemata</taxon>
        <taxon>Cheilostomatida</taxon>
        <taxon>Flustrina</taxon>
        <taxon>Buguloidea</taxon>
        <taxon>Bugulidae</taxon>
        <taxon>Bugula</taxon>
    </lineage>
</organism>
<name>A0A7J7KDN4_BUGNE</name>
<evidence type="ECO:0000313" key="1">
    <source>
        <dbReference type="EMBL" id="KAF6036305.1"/>
    </source>
</evidence>
<comment type="caution">
    <text evidence="1">The sequence shown here is derived from an EMBL/GenBank/DDBJ whole genome shotgun (WGS) entry which is preliminary data.</text>
</comment>
<accession>A0A7J7KDN4</accession>
<reference evidence="1" key="1">
    <citation type="submission" date="2020-06" db="EMBL/GenBank/DDBJ databases">
        <title>Draft genome of Bugula neritina, a colonial animal packing powerful symbionts and potential medicines.</title>
        <authorList>
            <person name="Rayko M."/>
        </authorList>
    </citation>
    <scope>NUCLEOTIDE SEQUENCE [LARGE SCALE GENOMIC DNA]</scope>
    <source>
        <strain evidence="1">Kwan_BN1</strain>
    </source>
</reference>
<dbReference type="AlphaFoldDB" id="A0A7J7KDN4"/>
<evidence type="ECO:0000313" key="2">
    <source>
        <dbReference type="Proteomes" id="UP000593567"/>
    </source>
</evidence>
<protein>
    <submittedName>
        <fullName evidence="1">Uncharacterized protein</fullName>
    </submittedName>
</protein>
<sequence>MALSELMPLQYLSRVVRIFYVFTYLEKCPSYCGIILVCRVVVCVACSDINRMYESEIYLQIATVDTPFLLSIHSIGSQCTLCI</sequence>
<keyword evidence="2" id="KW-1185">Reference proteome</keyword>
<dbReference type="Proteomes" id="UP000593567">
    <property type="component" value="Unassembled WGS sequence"/>
</dbReference>